<dbReference type="AlphaFoldDB" id="A0AAN9IDZ4"/>
<dbReference type="InterPro" id="IPR023213">
    <property type="entry name" value="CAT-like_dom_sf"/>
</dbReference>
<organism evidence="3 4">
    <name type="scientific">Crotalaria pallida</name>
    <name type="common">Smooth rattlebox</name>
    <name type="synonym">Crotalaria striata</name>
    <dbReference type="NCBI Taxonomy" id="3830"/>
    <lineage>
        <taxon>Eukaryota</taxon>
        <taxon>Viridiplantae</taxon>
        <taxon>Streptophyta</taxon>
        <taxon>Embryophyta</taxon>
        <taxon>Tracheophyta</taxon>
        <taxon>Spermatophyta</taxon>
        <taxon>Magnoliopsida</taxon>
        <taxon>eudicotyledons</taxon>
        <taxon>Gunneridae</taxon>
        <taxon>Pentapetalae</taxon>
        <taxon>rosids</taxon>
        <taxon>fabids</taxon>
        <taxon>Fabales</taxon>
        <taxon>Fabaceae</taxon>
        <taxon>Papilionoideae</taxon>
        <taxon>50 kb inversion clade</taxon>
        <taxon>genistoids sensu lato</taxon>
        <taxon>core genistoids</taxon>
        <taxon>Crotalarieae</taxon>
        <taxon>Crotalaria</taxon>
    </lineage>
</organism>
<dbReference type="InterPro" id="IPR050898">
    <property type="entry name" value="Plant_acyltransferase"/>
</dbReference>
<keyword evidence="4" id="KW-1185">Reference proteome</keyword>
<evidence type="ECO:0000313" key="3">
    <source>
        <dbReference type="EMBL" id="KAK7269246.1"/>
    </source>
</evidence>
<gene>
    <name evidence="3" type="ORF">RIF29_21966</name>
</gene>
<evidence type="ECO:0008006" key="5">
    <source>
        <dbReference type="Google" id="ProtNLM"/>
    </source>
</evidence>
<accession>A0AAN9IDZ4</accession>
<comment type="similarity">
    <text evidence="1">Belongs to the plant acyltransferase family.</text>
</comment>
<keyword evidence="2" id="KW-0808">Transferase</keyword>
<name>A0AAN9IDZ4_CROPI</name>
<dbReference type="PANTHER" id="PTHR31147:SF66">
    <property type="entry name" value="OS05G0315700 PROTEIN"/>
    <property type="match status" value="1"/>
</dbReference>
<sequence length="461" mass="51750">MTFSHDMMSGQSGLPPLVFTVHRRQPEYITPAKPTPHEVKLLSDIDDQEGLRFHIPFVQFYQHEPSMEGKDPVEVIRHALAHTLVFYYPFAGRLIEVADRKLMVDCNEEGVLFIEADADVTLEQFGDALQPPFPCFEELLYDVPGSEGILNTPLLLIQVTRLKCGGFIVALRINHTMSDGAGILQFMTILSEIARGSHEPSISPVWNRELLCARDPPRITCNHHEYDMELPSIESITVPSEDNDELVDKSFFFGPNEIAALHGLTSPYIGRCTTFELVTAYVWRCRTKALQLESHEVVRMCCIVNARSKFNPPFPTGYYGNCFAYPAAVTTVGKLNENPFEYIVGLIKKTKAEVTEEYMHSVADLMVIRKRPLFTVKNTCIVSDVTSLKYKDVDYGWGKSLYGGQAKAGAGSFFGANYHVSSKNSKGEEGLVILICLPSKVMKRFENELVDGLFESQNKNT</sequence>
<dbReference type="Gene3D" id="3.30.559.10">
    <property type="entry name" value="Chloramphenicol acetyltransferase-like domain"/>
    <property type="match status" value="2"/>
</dbReference>
<comment type="caution">
    <text evidence="3">The sequence shown here is derived from an EMBL/GenBank/DDBJ whole genome shotgun (WGS) entry which is preliminary data.</text>
</comment>
<reference evidence="3 4" key="1">
    <citation type="submission" date="2024-01" db="EMBL/GenBank/DDBJ databases">
        <title>The genomes of 5 underutilized Papilionoideae crops provide insights into root nodulation and disease resistanc.</title>
        <authorList>
            <person name="Yuan L."/>
        </authorList>
    </citation>
    <scope>NUCLEOTIDE SEQUENCE [LARGE SCALE GENOMIC DNA]</scope>
    <source>
        <strain evidence="3">ZHUSHIDOU_FW_LH</strain>
        <tissue evidence="3">Leaf</tissue>
    </source>
</reference>
<dbReference type="EMBL" id="JAYWIO010000004">
    <property type="protein sequence ID" value="KAK7269246.1"/>
    <property type="molecule type" value="Genomic_DNA"/>
</dbReference>
<dbReference type="GO" id="GO:0016740">
    <property type="term" value="F:transferase activity"/>
    <property type="evidence" value="ECO:0007669"/>
    <property type="project" value="UniProtKB-KW"/>
</dbReference>
<dbReference type="PANTHER" id="PTHR31147">
    <property type="entry name" value="ACYL TRANSFERASE 4"/>
    <property type="match status" value="1"/>
</dbReference>
<evidence type="ECO:0000313" key="4">
    <source>
        <dbReference type="Proteomes" id="UP001372338"/>
    </source>
</evidence>
<evidence type="ECO:0000256" key="2">
    <source>
        <dbReference type="ARBA" id="ARBA00022679"/>
    </source>
</evidence>
<proteinExistence type="inferred from homology"/>
<evidence type="ECO:0000256" key="1">
    <source>
        <dbReference type="ARBA" id="ARBA00009861"/>
    </source>
</evidence>
<dbReference type="Pfam" id="PF02458">
    <property type="entry name" value="Transferase"/>
    <property type="match status" value="1"/>
</dbReference>
<dbReference type="Proteomes" id="UP001372338">
    <property type="component" value="Unassembled WGS sequence"/>
</dbReference>
<protein>
    <recommendedName>
        <fullName evidence="5">Benzyl alcohol O-benzoyltransferase</fullName>
    </recommendedName>
</protein>